<dbReference type="GO" id="GO:0046982">
    <property type="term" value="F:protein heterodimerization activity"/>
    <property type="evidence" value="ECO:0007669"/>
    <property type="project" value="InterPro"/>
</dbReference>
<dbReference type="InterPro" id="IPR009072">
    <property type="entry name" value="Histone-fold"/>
</dbReference>
<feature type="region of interest" description="Disordered" evidence="6">
    <location>
        <begin position="270"/>
        <end position="322"/>
    </location>
</feature>
<dbReference type="AlphaFoldDB" id="A0AAD4I649"/>
<evidence type="ECO:0000256" key="6">
    <source>
        <dbReference type="SAM" id="MobiDB-lite"/>
    </source>
</evidence>
<feature type="compositionally biased region" description="Low complexity" evidence="6">
    <location>
        <begin position="97"/>
        <end position="148"/>
    </location>
</feature>
<feature type="region of interest" description="Disordered" evidence="6">
    <location>
        <begin position="352"/>
        <end position="423"/>
    </location>
</feature>
<feature type="region of interest" description="Disordered" evidence="6">
    <location>
        <begin position="436"/>
        <end position="461"/>
    </location>
</feature>
<feature type="compositionally biased region" description="Polar residues" evidence="6">
    <location>
        <begin position="150"/>
        <end position="161"/>
    </location>
</feature>
<dbReference type="Proteomes" id="UP001197093">
    <property type="component" value="Unassembled WGS sequence"/>
</dbReference>
<dbReference type="PANTHER" id="PTHR12264:SF21">
    <property type="entry name" value="TRANSCRIPTION INITIATION FACTOR TFIID SUBUNIT 12"/>
    <property type="match status" value="1"/>
</dbReference>
<evidence type="ECO:0000256" key="3">
    <source>
        <dbReference type="ARBA" id="ARBA00023015"/>
    </source>
</evidence>
<dbReference type="GO" id="GO:0005669">
    <property type="term" value="C:transcription factor TFIID complex"/>
    <property type="evidence" value="ECO:0007669"/>
    <property type="project" value="InterPro"/>
</dbReference>
<keyword evidence="3" id="KW-0805">Transcription regulation</keyword>
<evidence type="ECO:0000256" key="2">
    <source>
        <dbReference type="ARBA" id="ARBA00007530"/>
    </source>
</evidence>
<evidence type="ECO:0000313" key="9">
    <source>
        <dbReference type="Proteomes" id="UP001197093"/>
    </source>
</evidence>
<feature type="region of interest" description="Disordered" evidence="6">
    <location>
        <begin position="482"/>
        <end position="529"/>
    </location>
</feature>
<dbReference type="InterPro" id="IPR003228">
    <property type="entry name" value="TFIID_TAF12_dom"/>
</dbReference>
<dbReference type="Gene3D" id="1.10.20.10">
    <property type="entry name" value="Histone, subunit A"/>
    <property type="match status" value="1"/>
</dbReference>
<dbReference type="GO" id="GO:0017025">
    <property type="term" value="F:TBP-class protein binding"/>
    <property type="evidence" value="ECO:0007669"/>
    <property type="project" value="TreeGrafter"/>
</dbReference>
<evidence type="ECO:0000313" key="8">
    <source>
        <dbReference type="EMBL" id="KAG7293748.1"/>
    </source>
</evidence>
<feature type="compositionally biased region" description="Low complexity" evidence="6">
    <location>
        <begin position="12"/>
        <end position="28"/>
    </location>
</feature>
<dbReference type="PANTHER" id="PTHR12264">
    <property type="entry name" value="TRANSCRIPTION INITIATION FACTOR TFIID SUBUNIT 12"/>
    <property type="match status" value="1"/>
</dbReference>
<protein>
    <recommendedName>
        <fullName evidence="7">Transcription initiation factor TFIID subunit 12 domain-containing protein</fullName>
    </recommendedName>
</protein>
<evidence type="ECO:0000256" key="1">
    <source>
        <dbReference type="ARBA" id="ARBA00004123"/>
    </source>
</evidence>
<name>A0AAD4I649_9PEZI</name>
<accession>A0AAD4I649</accession>
<feature type="region of interest" description="Disordered" evidence="6">
    <location>
        <begin position="1"/>
        <end position="35"/>
    </location>
</feature>
<proteinExistence type="inferred from homology"/>
<feature type="compositionally biased region" description="Low complexity" evidence="6">
    <location>
        <begin position="482"/>
        <end position="527"/>
    </location>
</feature>
<dbReference type="SUPFAM" id="SSF47113">
    <property type="entry name" value="Histone-fold"/>
    <property type="match status" value="1"/>
</dbReference>
<comment type="similarity">
    <text evidence="2">Belongs to the TAF12 family.</text>
</comment>
<reference evidence="8" key="1">
    <citation type="submission" date="2023-02" db="EMBL/GenBank/DDBJ databases">
        <authorList>
            <person name="Palmer J.M."/>
        </authorList>
    </citation>
    <scope>NUCLEOTIDE SEQUENCE</scope>
    <source>
        <strain evidence="8">FW57</strain>
    </source>
</reference>
<feature type="compositionally biased region" description="Pro residues" evidence="6">
    <location>
        <begin position="408"/>
        <end position="423"/>
    </location>
</feature>
<feature type="region of interest" description="Disordered" evidence="6">
    <location>
        <begin position="92"/>
        <end position="174"/>
    </location>
</feature>
<feature type="compositionally biased region" description="Low complexity" evidence="6">
    <location>
        <begin position="355"/>
        <end position="407"/>
    </location>
</feature>
<feature type="domain" description="Transcription initiation factor TFIID subunit 12" evidence="7">
    <location>
        <begin position="597"/>
        <end position="670"/>
    </location>
</feature>
<feature type="compositionally biased region" description="Polar residues" evidence="6">
    <location>
        <begin position="442"/>
        <end position="461"/>
    </location>
</feature>
<dbReference type="GO" id="GO:0000124">
    <property type="term" value="C:SAGA complex"/>
    <property type="evidence" value="ECO:0007669"/>
    <property type="project" value="InterPro"/>
</dbReference>
<sequence length="711" mass="74887">MNPAPGQGLAGRATPQNAQVAAAQNRQQGPPLYRPEMMRSITFLADDEKIKYEKGLAGLWKLHDTAVPGSAPQEDAKKKIAEFGRMLLAKIHQRRTAVQQQSQQSQQPQQQPQQPQRPQQPAQQPGQVGAQPHAQQAPAAQAGAGPPANMGSQPSQTPATGQQASQNPSAAAAQARPLPGHIIAHLNDMQFQPPANVPDKAKWLEEIKHKYSRALYLMESARSNTKTIDQTLQENQSLPAEERKKLEERKVHLQKQYTEAITFANLVRKQYGPGGNQRPAQNGAVGPNAANQARPPTAGAQGVAQPGQGLNNGTPVAAPANSMQSSTAAVNAAIEAAKKQQLAAGRVPGAVNALPAQQGPPSQQPQQSQVQTPATPAQAQQSPVTQAPPAQPLVPQQQQHQPQQLHQPAPPIKIEPGTQPLPAPLNTAIAAAAAGGMPSAGTSTQNSARLQTPQSATPTTANANIRPLTHAAAVNLASQPRSGAIPAAPTTGPGSTPGSGLNVIGGAQQQGHPHAHPSQPQQQSQQPLHSKLPIPKVLHEKATAMPTPVSNIGGIGSAGRPTYSGGGGIGGGVMNQPALPKTPAFQLDGEGERILNKKKLDELVRQVCGGTAEGQEGNMLTPEVEESVLTMADSFVDNVLHQACRNAKERGSKVLEIRDIQLVLERTYNIRIPGYSSEELRTVRKVQPNNSWIKKMSAVQAAKVVPGKGDL</sequence>
<dbReference type="EMBL" id="JAHCVI010000001">
    <property type="protein sequence ID" value="KAG7293748.1"/>
    <property type="molecule type" value="Genomic_DNA"/>
</dbReference>
<evidence type="ECO:0000259" key="7">
    <source>
        <dbReference type="Pfam" id="PF03847"/>
    </source>
</evidence>
<evidence type="ECO:0000256" key="5">
    <source>
        <dbReference type="ARBA" id="ARBA00023242"/>
    </source>
</evidence>
<gene>
    <name evidence="8" type="ORF">NEMBOFW57_003805</name>
</gene>
<feature type="compositionally biased region" description="Low complexity" evidence="6">
    <location>
        <begin position="162"/>
        <end position="174"/>
    </location>
</feature>
<dbReference type="Pfam" id="PF03847">
    <property type="entry name" value="TFIID_20kDa"/>
    <property type="match status" value="1"/>
</dbReference>
<dbReference type="GO" id="GO:0003677">
    <property type="term" value="F:DNA binding"/>
    <property type="evidence" value="ECO:0007669"/>
    <property type="project" value="TreeGrafter"/>
</dbReference>
<organism evidence="8 9">
    <name type="scientific">Staphylotrichum longicolle</name>
    <dbReference type="NCBI Taxonomy" id="669026"/>
    <lineage>
        <taxon>Eukaryota</taxon>
        <taxon>Fungi</taxon>
        <taxon>Dikarya</taxon>
        <taxon>Ascomycota</taxon>
        <taxon>Pezizomycotina</taxon>
        <taxon>Sordariomycetes</taxon>
        <taxon>Sordariomycetidae</taxon>
        <taxon>Sordariales</taxon>
        <taxon>Chaetomiaceae</taxon>
        <taxon>Staphylotrichum</taxon>
    </lineage>
</organism>
<keyword evidence="5" id="KW-0539">Nucleus</keyword>
<evidence type="ECO:0000256" key="4">
    <source>
        <dbReference type="ARBA" id="ARBA00023163"/>
    </source>
</evidence>
<comment type="subcellular location">
    <subcellularLocation>
        <location evidence="1">Nucleus</location>
    </subcellularLocation>
</comment>
<comment type="caution">
    <text evidence="8">The sequence shown here is derived from an EMBL/GenBank/DDBJ whole genome shotgun (WGS) entry which is preliminary data.</text>
</comment>
<feature type="compositionally biased region" description="Low complexity" evidence="6">
    <location>
        <begin position="295"/>
        <end position="309"/>
    </location>
</feature>
<dbReference type="CDD" id="cd07981">
    <property type="entry name" value="HFD_TAF12"/>
    <property type="match status" value="1"/>
</dbReference>
<keyword evidence="9" id="KW-1185">Reference proteome</keyword>
<keyword evidence="4" id="KW-0804">Transcription</keyword>
<dbReference type="InterPro" id="IPR037794">
    <property type="entry name" value="TAF12"/>
</dbReference>
<dbReference type="GO" id="GO:0051123">
    <property type="term" value="P:RNA polymerase II preinitiation complex assembly"/>
    <property type="evidence" value="ECO:0007669"/>
    <property type="project" value="TreeGrafter"/>
</dbReference>
<dbReference type="FunFam" id="1.10.20.10:FF:000037">
    <property type="entry name" value="Transcription initiation factor TFIID subunit 12"/>
    <property type="match status" value="1"/>
</dbReference>